<sequence>MRKITCIVLFFFLAWGVGCVIMKKPSCNPLFAFAKQVPVSLSSLQSYPGNMVFSGSRAKRQIALTFDDGPDLLFTPQILNVLKAHHVHATFFLMAERAQKYPQIVRRIKNEGHAVGGHTYSHLNLLKAKSDRFEWEMKKSEEVLRPLLGYNPRLFRPPYGAATKQQLKWLHKHGYTVVHWDVDSLDWKQLSAKQITQNILRQAKPGSIILLHSASGKGGDLTGTVQALPGVIKALKAAHLEFVTVPEIL</sequence>
<accession>A0A511VF20</accession>
<name>A0A511VF20_9BACL</name>
<dbReference type="InterPro" id="IPR050248">
    <property type="entry name" value="Polysacc_deacetylase_ArnD"/>
</dbReference>
<protein>
    <recommendedName>
        <fullName evidence="3">NodB homology domain-containing protein</fullName>
    </recommendedName>
</protein>
<feature type="domain" description="NodB homology" evidence="3">
    <location>
        <begin position="60"/>
        <end position="243"/>
    </location>
</feature>
<dbReference type="PANTHER" id="PTHR10587:SF133">
    <property type="entry name" value="CHITIN DEACETYLASE 1-RELATED"/>
    <property type="match status" value="1"/>
</dbReference>
<evidence type="ECO:0000259" key="3">
    <source>
        <dbReference type="PROSITE" id="PS51677"/>
    </source>
</evidence>
<organism evidence="4 5">
    <name type="scientific">Aneurinibacillus danicus</name>
    <dbReference type="NCBI Taxonomy" id="267746"/>
    <lineage>
        <taxon>Bacteria</taxon>
        <taxon>Bacillati</taxon>
        <taxon>Bacillota</taxon>
        <taxon>Bacilli</taxon>
        <taxon>Bacillales</taxon>
        <taxon>Paenibacillaceae</taxon>
        <taxon>Aneurinibacillus group</taxon>
        <taxon>Aneurinibacillus</taxon>
    </lineage>
</organism>
<dbReference type="RefSeq" id="WP_146811390.1">
    <property type="nucleotide sequence ID" value="NZ_BJXX01000155.1"/>
</dbReference>
<dbReference type="InterPro" id="IPR002509">
    <property type="entry name" value="NODB_dom"/>
</dbReference>
<dbReference type="SUPFAM" id="SSF88713">
    <property type="entry name" value="Glycoside hydrolase/deacetylase"/>
    <property type="match status" value="1"/>
</dbReference>
<keyword evidence="2" id="KW-0378">Hydrolase</keyword>
<proteinExistence type="predicted"/>
<evidence type="ECO:0000256" key="1">
    <source>
        <dbReference type="ARBA" id="ARBA00022723"/>
    </source>
</evidence>
<dbReference type="Pfam" id="PF01522">
    <property type="entry name" value="Polysacc_deac_1"/>
    <property type="match status" value="1"/>
</dbReference>
<dbReference type="GO" id="GO:0016020">
    <property type="term" value="C:membrane"/>
    <property type="evidence" value="ECO:0007669"/>
    <property type="project" value="TreeGrafter"/>
</dbReference>
<reference evidence="4 5" key="1">
    <citation type="submission" date="2019-07" db="EMBL/GenBank/DDBJ databases">
        <title>Whole genome shotgun sequence of Aneurinibacillus danicus NBRC 102444.</title>
        <authorList>
            <person name="Hosoyama A."/>
            <person name="Uohara A."/>
            <person name="Ohji S."/>
            <person name="Ichikawa N."/>
        </authorList>
    </citation>
    <scope>NUCLEOTIDE SEQUENCE [LARGE SCALE GENOMIC DNA]</scope>
    <source>
        <strain evidence="4 5">NBRC 102444</strain>
    </source>
</reference>
<gene>
    <name evidence="4" type="ORF">ADA01nite_33420</name>
</gene>
<dbReference type="Proteomes" id="UP000321157">
    <property type="component" value="Unassembled WGS sequence"/>
</dbReference>
<evidence type="ECO:0000313" key="4">
    <source>
        <dbReference type="EMBL" id="GEN35882.1"/>
    </source>
</evidence>
<dbReference type="OrthoDB" id="2649545at2"/>
<dbReference type="PROSITE" id="PS51677">
    <property type="entry name" value="NODB"/>
    <property type="match status" value="1"/>
</dbReference>
<dbReference type="PANTHER" id="PTHR10587">
    <property type="entry name" value="GLYCOSYL TRANSFERASE-RELATED"/>
    <property type="match status" value="1"/>
</dbReference>
<keyword evidence="5" id="KW-1185">Reference proteome</keyword>
<dbReference type="GO" id="GO:0016810">
    <property type="term" value="F:hydrolase activity, acting on carbon-nitrogen (but not peptide) bonds"/>
    <property type="evidence" value="ECO:0007669"/>
    <property type="project" value="InterPro"/>
</dbReference>
<dbReference type="GO" id="GO:0005975">
    <property type="term" value="P:carbohydrate metabolic process"/>
    <property type="evidence" value="ECO:0007669"/>
    <property type="project" value="InterPro"/>
</dbReference>
<keyword evidence="1" id="KW-0479">Metal-binding</keyword>
<dbReference type="PROSITE" id="PS51257">
    <property type="entry name" value="PROKAR_LIPOPROTEIN"/>
    <property type="match status" value="1"/>
</dbReference>
<evidence type="ECO:0000313" key="5">
    <source>
        <dbReference type="Proteomes" id="UP000321157"/>
    </source>
</evidence>
<dbReference type="GO" id="GO:0046872">
    <property type="term" value="F:metal ion binding"/>
    <property type="evidence" value="ECO:0007669"/>
    <property type="project" value="UniProtKB-KW"/>
</dbReference>
<comment type="caution">
    <text evidence="4">The sequence shown here is derived from an EMBL/GenBank/DDBJ whole genome shotgun (WGS) entry which is preliminary data.</text>
</comment>
<dbReference type="CDD" id="cd10917">
    <property type="entry name" value="CE4_NodB_like_6s_7s"/>
    <property type="match status" value="1"/>
</dbReference>
<dbReference type="Gene3D" id="3.20.20.370">
    <property type="entry name" value="Glycoside hydrolase/deacetylase"/>
    <property type="match status" value="1"/>
</dbReference>
<dbReference type="EMBL" id="BJXX01000155">
    <property type="protein sequence ID" value="GEN35882.1"/>
    <property type="molecule type" value="Genomic_DNA"/>
</dbReference>
<evidence type="ECO:0000256" key="2">
    <source>
        <dbReference type="ARBA" id="ARBA00022801"/>
    </source>
</evidence>
<dbReference type="AlphaFoldDB" id="A0A511VF20"/>
<dbReference type="InterPro" id="IPR011330">
    <property type="entry name" value="Glyco_hydro/deAcase_b/a-brl"/>
</dbReference>